<dbReference type="GO" id="GO:0008652">
    <property type="term" value="P:amino acid biosynthetic process"/>
    <property type="evidence" value="ECO:0007669"/>
    <property type="project" value="UniProtKB-KW"/>
</dbReference>
<dbReference type="NCBIfam" id="TIGR00033">
    <property type="entry name" value="aroC"/>
    <property type="match status" value="1"/>
</dbReference>
<evidence type="ECO:0000256" key="7">
    <source>
        <dbReference type="ARBA" id="ARBA00022827"/>
    </source>
</evidence>
<dbReference type="Pfam" id="PF01264">
    <property type="entry name" value="Chorismate_synt"/>
    <property type="match status" value="1"/>
</dbReference>
<keyword evidence="9 11" id="KW-0057">Aromatic amino acid biosynthesis</keyword>
<dbReference type="AlphaFoldDB" id="A0A6N7XGY6"/>
<reference evidence="13 14" key="1">
    <citation type="submission" date="2019-08" db="EMBL/GenBank/DDBJ databases">
        <title>In-depth cultivation of the pig gut microbiome towards novel bacterial diversity and tailored functional studies.</title>
        <authorList>
            <person name="Wylensek D."/>
            <person name="Hitch T.C.A."/>
            <person name="Clavel T."/>
        </authorList>
    </citation>
    <scope>NUCLEOTIDE SEQUENCE [LARGE SCALE GENOMIC DNA]</scope>
    <source>
        <strain evidence="13 14">WCA-SAB-591-4A-A</strain>
    </source>
</reference>
<comment type="pathway">
    <text evidence="1 11 12">Metabolic intermediate biosynthesis; chorismate biosynthesis; chorismate from D-erythrose 4-phosphate and phosphoenolpyruvate: step 7/7.</text>
</comment>
<dbReference type="PROSITE" id="PS00788">
    <property type="entry name" value="CHORISMATE_SYNTHASE_2"/>
    <property type="match status" value="1"/>
</dbReference>
<keyword evidence="7 11" id="KW-0274">FAD</keyword>
<comment type="catalytic activity">
    <reaction evidence="11 12">
        <text>5-O-(1-carboxyvinyl)-3-phosphoshikimate = chorismate + phosphate</text>
        <dbReference type="Rhea" id="RHEA:21020"/>
        <dbReference type="ChEBI" id="CHEBI:29748"/>
        <dbReference type="ChEBI" id="CHEBI:43474"/>
        <dbReference type="ChEBI" id="CHEBI:57701"/>
        <dbReference type="EC" id="4.2.3.5"/>
    </reaction>
</comment>
<evidence type="ECO:0000313" key="13">
    <source>
        <dbReference type="EMBL" id="MST62654.1"/>
    </source>
</evidence>
<dbReference type="EC" id="4.2.3.5" evidence="3 11"/>
<dbReference type="Gene3D" id="3.60.150.10">
    <property type="entry name" value="Chorismate synthase AroC"/>
    <property type="match status" value="1"/>
</dbReference>
<comment type="caution">
    <text evidence="13">The sequence shown here is derived from an EMBL/GenBank/DDBJ whole genome shotgun (WGS) entry which is preliminary data.</text>
</comment>
<dbReference type="CDD" id="cd07304">
    <property type="entry name" value="Chorismate_synthase"/>
    <property type="match status" value="1"/>
</dbReference>
<dbReference type="PANTHER" id="PTHR21085:SF0">
    <property type="entry name" value="CHORISMATE SYNTHASE"/>
    <property type="match status" value="1"/>
</dbReference>
<evidence type="ECO:0000256" key="10">
    <source>
        <dbReference type="ARBA" id="ARBA00023239"/>
    </source>
</evidence>
<feature type="binding site" evidence="11">
    <location>
        <position position="70"/>
    </location>
    <ligand>
        <name>NADP(+)</name>
        <dbReference type="ChEBI" id="CHEBI:58349"/>
    </ligand>
</feature>
<keyword evidence="4 11" id="KW-0028">Amino-acid biosynthesis</keyword>
<evidence type="ECO:0000256" key="6">
    <source>
        <dbReference type="ARBA" id="ARBA00022643"/>
    </source>
</evidence>
<dbReference type="NCBIfam" id="NF003793">
    <property type="entry name" value="PRK05382.1"/>
    <property type="match status" value="1"/>
</dbReference>
<dbReference type="PANTHER" id="PTHR21085">
    <property type="entry name" value="CHORISMATE SYNTHASE"/>
    <property type="match status" value="1"/>
</dbReference>
<comment type="cofactor">
    <cofactor evidence="11 12">
        <name>FMNH2</name>
        <dbReference type="ChEBI" id="CHEBI:57618"/>
    </cofactor>
    <text evidence="11 12">Reduced FMN (FMNH(2)).</text>
</comment>
<comment type="caution">
    <text evidence="11">Lacks conserved residue(s) required for the propagation of feature annotation.</text>
</comment>
<evidence type="ECO:0000256" key="1">
    <source>
        <dbReference type="ARBA" id="ARBA00005044"/>
    </source>
</evidence>
<feature type="binding site" evidence="11">
    <location>
        <begin position="327"/>
        <end position="331"/>
    </location>
    <ligand>
        <name>FMN</name>
        <dbReference type="ChEBI" id="CHEBI:58210"/>
    </ligand>
</feature>
<keyword evidence="14" id="KW-1185">Reference proteome</keyword>
<evidence type="ECO:0000256" key="4">
    <source>
        <dbReference type="ARBA" id="ARBA00022605"/>
    </source>
</evidence>
<keyword evidence="10 11" id="KW-0456">Lyase</keyword>
<name>A0A6N7XGY6_9FIRM</name>
<evidence type="ECO:0000313" key="14">
    <source>
        <dbReference type="Proteomes" id="UP000440713"/>
    </source>
</evidence>
<feature type="binding site" evidence="11">
    <location>
        <begin position="148"/>
        <end position="150"/>
    </location>
    <ligand>
        <name>FMN</name>
        <dbReference type="ChEBI" id="CHEBI:58210"/>
    </ligand>
</feature>
<evidence type="ECO:0000256" key="9">
    <source>
        <dbReference type="ARBA" id="ARBA00023141"/>
    </source>
</evidence>
<evidence type="ECO:0000256" key="5">
    <source>
        <dbReference type="ARBA" id="ARBA00022630"/>
    </source>
</evidence>
<dbReference type="GO" id="GO:0004107">
    <property type="term" value="F:chorismate synthase activity"/>
    <property type="evidence" value="ECO:0007669"/>
    <property type="project" value="UniProtKB-UniRule"/>
</dbReference>
<dbReference type="PROSITE" id="PS00787">
    <property type="entry name" value="CHORISMATE_SYNTHASE_1"/>
    <property type="match status" value="1"/>
</dbReference>
<evidence type="ECO:0000256" key="8">
    <source>
        <dbReference type="ARBA" id="ARBA00022857"/>
    </source>
</evidence>
<sequence length="380" mass="41350">MHNVFLNLTHIFGRIIKYLEVISVSATWGKNFKITIFGESHGECIGIVIDGIPSGVELDDEMIFFEMSRRSSKGGSMSTGRREPDRTEIVTGIFNGKTTGAPMTVIIKNTDKISRDYDMMKSIARPGHADFTAFVKYSGFNDYRGGGHFSGRLTAPIVFAGAIAKQILIKRGIFIGAHINSIGKIEDRRFNSEDMCKASFDKLAKADFPILRESLREEMISEIENTRSTGDSLGGMIECSVIGLSAGVGNPFFESIESVLSSILFSIPSIKGVEFGAGFDISKMLGSEANDEIFIEDEAVKTKTNYNGGINGGISNGMPIVFRVAVKPTPSISKAQSTIDFLKKENVELSINGRHDAVIVPRVLPVVEAVTAIAILDMIL</sequence>
<comment type="similarity">
    <text evidence="2 11 12">Belongs to the chorismate synthase family.</text>
</comment>
<dbReference type="GO" id="GO:0010181">
    <property type="term" value="F:FMN binding"/>
    <property type="evidence" value="ECO:0007669"/>
    <property type="project" value="TreeGrafter"/>
</dbReference>
<accession>A0A6N7XGY6</accession>
<dbReference type="InterPro" id="IPR000453">
    <property type="entry name" value="Chorismate_synth"/>
</dbReference>
<dbReference type="HAMAP" id="MF_00300">
    <property type="entry name" value="Chorismate_synth"/>
    <property type="match status" value="1"/>
</dbReference>
<comment type="subunit">
    <text evidence="11">Homotetramer.</text>
</comment>
<dbReference type="InterPro" id="IPR035904">
    <property type="entry name" value="Chorismate_synth_AroC_sf"/>
</dbReference>
<dbReference type="PIRSF" id="PIRSF001456">
    <property type="entry name" value="Chorismate_synth"/>
    <property type="match status" value="1"/>
</dbReference>
<keyword evidence="5 11" id="KW-0285">Flavoprotein</keyword>
<proteinExistence type="inferred from homology"/>
<gene>
    <name evidence="11 13" type="primary">aroC</name>
    <name evidence="13" type="ORF">FYJ71_06710</name>
</gene>
<dbReference type="SUPFAM" id="SSF103263">
    <property type="entry name" value="Chorismate synthase, AroC"/>
    <property type="match status" value="1"/>
</dbReference>
<protein>
    <recommendedName>
        <fullName evidence="3 11">Chorismate synthase</fullName>
        <shortName evidence="11">CS</shortName>
        <ecNumber evidence="3 11">4.2.3.5</ecNumber>
    </recommendedName>
    <alternativeName>
        <fullName evidence="11">5-enolpyruvylshikimate-3-phosphate phospholyase</fullName>
    </alternativeName>
</protein>
<feature type="binding site" evidence="11">
    <location>
        <position position="354"/>
    </location>
    <ligand>
        <name>FMN</name>
        <dbReference type="ChEBI" id="CHEBI:58210"/>
    </ligand>
</feature>
<comment type="function">
    <text evidence="11">Catalyzes the anti-1,4-elimination of the C-3 phosphate and the C-6 proR hydrogen from 5-enolpyruvylshikimate-3-phosphate (EPSP) to yield chorismate, which is the branch point compound that serves as the starting substrate for the three terminal pathways of aromatic amino acid biosynthesis. This reaction introduces a second double bond into the aromatic ring system.</text>
</comment>
<evidence type="ECO:0000256" key="2">
    <source>
        <dbReference type="ARBA" id="ARBA00008014"/>
    </source>
</evidence>
<keyword evidence="8 11" id="KW-0521">NADP</keyword>
<dbReference type="GO" id="GO:0005829">
    <property type="term" value="C:cytosol"/>
    <property type="evidence" value="ECO:0007669"/>
    <property type="project" value="TreeGrafter"/>
</dbReference>
<dbReference type="UniPathway" id="UPA00053">
    <property type="reaction ID" value="UER00090"/>
</dbReference>
<evidence type="ECO:0000256" key="3">
    <source>
        <dbReference type="ARBA" id="ARBA00013036"/>
    </source>
</evidence>
<dbReference type="Proteomes" id="UP000440713">
    <property type="component" value="Unassembled WGS sequence"/>
</dbReference>
<feature type="binding site" evidence="11">
    <location>
        <position position="312"/>
    </location>
    <ligand>
        <name>FMN</name>
        <dbReference type="ChEBI" id="CHEBI:58210"/>
    </ligand>
</feature>
<dbReference type="InterPro" id="IPR020541">
    <property type="entry name" value="Chorismate_synthase_CS"/>
</dbReference>
<dbReference type="GO" id="GO:0009073">
    <property type="term" value="P:aromatic amino acid family biosynthetic process"/>
    <property type="evidence" value="ECO:0007669"/>
    <property type="project" value="UniProtKB-KW"/>
</dbReference>
<dbReference type="EMBL" id="VUNE01000003">
    <property type="protein sequence ID" value="MST62654.1"/>
    <property type="molecule type" value="Genomic_DNA"/>
</dbReference>
<dbReference type="GO" id="GO:0009423">
    <property type="term" value="P:chorismate biosynthetic process"/>
    <property type="evidence" value="ECO:0007669"/>
    <property type="project" value="UniProtKB-UniRule"/>
</dbReference>
<organism evidence="13 14">
    <name type="scientific">Peptostreptococcus porci</name>
    <dbReference type="NCBI Taxonomy" id="2652282"/>
    <lineage>
        <taxon>Bacteria</taxon>
        <taxon>Bacillati</taxon>
        <taxon>Bacillota</taxon>
        <taxon>Clostridia</taxon>
        <taxon>Peptostreptococcales</taxon>
        <taxon>Peptostreptococcaceae</taxon>
        <taxon>Peptostreptococcus</taxon>
    </lineage>
</organism>
<keyword evidence="6 11" id="KW-0288">FMN</keyword>
<evidence type="ECO:0000256" key="11">
    <source>
        <dbReference type="HAMAP-Rule" id="MF_00300"/>
    </source>
</evidence>
<evidence type="ECO:0000256" key="12">
    <source>
        <dbReference type="RuleBase" id="RU000605"/>
    </source>
</evidence>